<keyword evidence="1" id="KW-0812">Transmembrane</keyword>
<evidence type="ECO:0000256" key="1">
    <source>
        <dbReference type="SAM" id="Phobius"/>
    </source>
</evidence>
<dbReference type="RefSeq" id="WP_089533699.1">
    <property type="nucleotide sequence ID" value="NZ_CP022437.1"/>
</dbReference>
<protein>
    <recommendedName>
        <fullName evidence="4">DUF624 domain-containing protein</fullName>
    </recommendedName>
</protein>
<gene>
    <name evidence="2" type="ORF">CFK40_17625</name>
</gene>
<dbReference type="OrthoDB" id="2182676at2"/>
<dbReference type="AlphaFoldDB" id="A0A221MGB2"/>
<feature type="transmembrane region" description="Helical" evidence="1">
    <location>
        <begin position="74"/>
        <end position="93"/>
    </location>
</feature>
<accession>A0A221MGB2</accession>
<reference evidence="2 3" key="1">
    <citation type="journal article" date="2003" name="Int. J. Syst. Evol. Microbiol.">
        <title>Virgibacillus carmonensis sp. nov., Virgibacillus necropolis sp. nov. and Virgibacillus picturae sp. nov., three novel species isolated from deteriorated mural paintings, transfer of the species of the genus salibacillus to Virgibacillus, as Virgibacillus marismortui comb. nov. and Virgibacillus salexigens comb. nov., and emended description of the genus Virgibacillus.</title>
        <authorList>
            <person name="Heyrman J."/>
            <person name="Logan N.A."/>
            <person name="Busse H.J."/>
            <person name="Balcaen A."/>
            <person name="Lebbe L."/>
            <person name="Rodriguez-Diaz M."/>
            <person name="Swings J."/>
            <person name="De Vos P."/>
        </authorList>
    </citation>
    <scope>NUCLEOTIDE SEQUENCE [LARGE SCALE GENOMIC DNA]</scope>
    <source>
        <strain evidence="2 3">LMG 19488</strain>
    </source>
</reference>
<evidence type="ECO:0008006" key="4">
    <source>
        <dbReference type="Google" id="ProtNLM"/>
    </source>
</evidence>
<evidence type="ECO:0000313" key="3">
    <source>
        <dbReference type="Proteomes" id="UP000204391"/>
    </source>
</evidence>
<dbReference type="KEGG" id="vne:CFK40_17625"/>
<sequence length="212" mass="24679">MSTTGFMAVAYKITDWITKLAFINILWIGFTIMGLFIFGLFPATFAMFFVMSLLIKKEDVPVFKTFWKFYKQEFLKSNFIGMIISIIAIIFYLEINFIADAGNSFLQLFYYPLIVLNLIFYLSVLYLFPTYVHYDLKLGHLFKNSFLIMTMNPMTTFFMLSGSLIIYFVIIYFPAILPFFSGSILSLLIMWAATVAFKKIEQKKVKLDSNNC</sequence>
<feature type="transmembrane region" description="Helical" evidence="1">
    <location>
        <begin position="20"/>
        <end position="53"/>
    </location>
</feature>
<feature type="transmembrane region" description="Helical" evidence="1">
    <location>
        <begin position="176"/>
        <end position="197"/>
    </location>
</feature>
<dbReference type="InterPro" id="IPR006938">
    <property type="entry name" value="DUF624"/>
</dbReference>
<evidence type="ECO:0000313" key="2">
    <source>
        <dbReference type="EMBL" id="ASN06703.1"/>
    </source>
</evidence>
<dbReference type="Proteomes" id="UP000204391">
    <property type="component" value="Chromosome"/>
</dbReference>
<organism evidence="2 3">
    <name type="scientific">Virgibacillus necropolis</name>
    <dbReference type="NCBI Taxonomy" id="163877"/>
    <lineage>
        <taxon>Bacteria</taxon>
        <taxon>Bacillati</taxon>
        <taxon>Bacillota</taxon>
        <taxon>Bacilli</taxon>
        <taxon>Bacillales</taxon>
        <taxon>Bacillaceae</taxon>
        <taxon>Virgibacillus</taxon>
    </lineage>
</organism>
<dbReference type="EMBL" id="CP022437">
    <property type="protein sequence ID" value="ASN06703.1"/>
    <property type="molecule type" value="Genomic_DNA"/>
</dbReference>
<keyword evidence="1" id="KW-1133">Transmembrane helix</keyword>
<keyword evidence="1" id="KW-0472">Membrane</keyword>
<feature type="transmembrane region" description="Helical" evidence="1">
    <location>
        <begin position="113"/>
        <end position="134"/>
    </location>
</feature>
<proteinExistence type="predicted"/>
<feature type="transmembrane region" description="Helical" evidence="1">
    <location>
        <begin position="146"/>
        <end position="170"/>
    </location>
</feature>
<keyword evidence="3" id="KW-1185">Reference proteome</keyword>
<dbReference type="Pfam" id="PF04854">
    <property type="entry name" value="DUF624"/>
    <property type="match status" value="1"/>
</dbReference>
<name>A0A221MGB2_9BACI</name>